<proteinExistence type="predicted"/>
<dbReference type="Proteomes" id="UP001162164">
    <property type="component" value="Unassembled WGS sequence"/>
</dbReference>
<dbReference type="InterPro" id="IPR011604">
    <property type="entry name" value="PDDEXK-like_dom_sf"/>
</dbReference>
<reference evidence="1" key="1">
    <citation type="journal article" date="2023" name="Insect Mol. Biol.">
        <title>Genome sequencing provides insights into the evolution of gene families encoding plant cell wall-degrading enzymes in longhorned beetles.</title>
        <authorList>
            <person name="Shin N.R."/>
            <person name="Okamura Y."/>
            <person name="Kirsch R."/>
            <person name="Pauchet Y."/>
        </authorList>
    </citation>
    <scope>NUCLEOTIDE SEQUENCE</scope>
    <source>
        <strain evidence="1">MMC_N1</strain>
    </source>
</reference>
<name>A0ABQ9JV02_9CUCU</name>
<protein>
    <submittedName>
        <fullName evidence="1">Uncharacterized protein</fullName>
    </submittedName>
</protein>
<gene>
    <name evidence="1" type="ORF">NQ317_013958</name>
</gene>
<comment type="caution">
    <text evidence="1">The sequence shown here is derived from an EMBL/GenBank/DDBJ whole genome shotgun (WGS) entry which is preliminary data.</text>
</comment>
<dbReference type="Gene3D" id="3.90.320.10">
    <property type="match status" value="1"/>
</dbReference>
<organism evidence="1 2">
    <name type="scientific">Molorchus minor</name>
    <dbReference type="NCBI Taxonomy" id="1323400"/>
    <lineage>
        <taxon>Eukaryota</taxon>
        <taxon>Metazoa</taxon>
        <taxon>Ecdysozoa</taxon>
        <taxon>Arthropoda</taxon>
        <taxon>Hexapoda</taxon>
        <taxon>Insecta</taxon>
        <taxon>Pterygota</taxon>
        <taxon>Neoptera</taxon>
        <taxon>Endopterygota</taxon>
        <taxon>Coleoptera</taxon>
        <taxon>Polyphaga</taxon>
        <taxon>Cucujiformia</taxon>
        <taxon>Chrysomeloidea</taxon>
        <taxon>Cerambycidae</taxon>
        <taxon>Lamiinae</taxon>
        <taxon>Monochamini</taxon>
        <taxon>Molorchus</taxon>
    </lineage>
</organism>
<evidence type="ECO:0000313" key="2">
    <source>
        <dbReference type="Proteomes" id="UP001162164"/>
    </source>
</evidence>
<evidence type="ECO:0000313" key="1">
    <source>
        <dbReference type="EMBL" id="KAJ8982173.1"/>
    </source>
</evidence>
<keyword evidence="2" id="KW-1185">Reference proteome</keyword>
<dbReference type="EMBL" id="JAPWTJ010000141">
    <property type="protein sequence ID" value="KAJ8982173.1"/>
    <property type="molecule type" value="Genomic_DNA"/>
</dbReference>
<dbReference type="PANTHER" id="PTHR39953:SF1">
    <property type="entry name" value="RE54151P"/>
    <property type="match status" value="1"/>
</dbReference>
<sequence>MNVHIQAKDKQTLMSSRALYGDDAISYMQLKRDSKLCTVKCKICPEHKVHAKLYGCILVVDEEDDVILSVLCQDCAASQGGCKHAIAFLMWVHRRSEEPSCTSLECYWKKSKLSRVSSSLKYMTAKDLSKGSPILPSKSSVLLKFLAEGRKRILVEEETREQSYSSLWFELRYGRITASRAFEVSRCKTNDGTLISLILGGKIPDTPSMKRGRVLEDEVRKTVERKIEEKN</sequence>
<accession>A0ABQ9JV02</accession>
<dbReference type="InterPro" id="IPR011335">
    <property type="entry name" value="Restrct_endonuc-II-like"/>
</dbReference>
<dbReference type="PANTHER" id="PTHR39953">
    <property type="entry name" value="RE54151P"/>
    <property type="match status" value="1"/>
</dbReference>
<dbReference type="SUPFAM" id="SSF52980">
    <property type="entry name" value="Restriction endonuclease-like"/>
    <property type="match status" value="1"/>
</dbReference>